<dbReference type="InterPro" id="IPR000160">
    <property type="entry name" value="GGDEF_dom"/>
</dbReference>
<dbReference type="SUPFAM" id="SSF55073">
    <property type="entry name" value="Nucleotide cyclase"/>
    <property type="match status" value="1"/>
</dbReference>
<dbReference type="PANTHER" id="PTHR45138:SF9">
    <property type="entry name" value="DIGUANYLATE CYCLASE DGCM-RELATED"/>
    <property type="match status" value="1"/>
</dbReference>
<evidence type="ECO:0000313" key="8">
    <source>
        <dbReference type="EMBL" id="KOR76185.1"/>
    </source>
</evidence>
<dbReference type="RefSeq" id="WP_053491081.1">
    <property type="nucleotide sequence ID" value="NZ_LIUT01000008.1"/>
</dbReference>
<dbReference type="Gene3D" id="3.30.70.270">
    <property type="match status" value="1"/>
</dbReference>
<dbReference type="EMBL" id="LIUT01000008">
    <property type="protein sequence ID" value="KOR76185.1"/>
    <property type="molecule type" value="Genomic_DNA"/>
</dbReference>
<dbReference type="GO" id="GO:0052621">
    <property type="term" value="F:diguanylate cyclase activity"/>
    <property type="evidence" value="ECO:0007669"/>
    <property type="project" value="TreeGrafter"/>
</dbReference>
<feature type="transmembrane region" description="Helical" evidence="6">
    <location>
        <begin position="158"/>
        <end position="179"/>
    </location>
</feature>
<dbReference type="GO" id="GO:0005886">
    <property type="term" value="C:plasma membrane"/>
    <property type="evidence" value="ECO:0007669"/>
    <property type="project" value="UniProtKB-SubCell"/>
</dbReference>
<dbReference type="Pfam" id="PF00990">
    <property type="entry name" value="GGDEF"/>
    <property type="match status" value="1"/>
</dbReference>
<dbReference type="InterPro" id="IPR050469">
    <property type="entry name" value="Diguanylate_Cyclase"/>
</dbReference>
<dbReference type="Pfam" id="PF07694">
    <property type="entry name" value="5TM-5TMR_LYT"/>
    <property type="match status" value="1"/>
</dbReference>
<dbReference type="NCBIfam" id="TIGR00254">
    <property type="entry name" value="GGDEF"/>
    <property type="match status" value="1"/>
</dbReference>
<name>A0A0M1N2D2_9BACL</name>
<protein>
    <submittedName>
        <fullName evidence="8">Diguanylate cyclase</fullName>
    </submittedName>
</protein>
<reference evidence="9" key="1">
    <citation type="submission" date="2015-08" db="EMBL/GenBank/DDBJ databases">
        <title>Genome sequencing project for genomic taxonomy and phylogenomics of Bacillus-like bacteria.</title>
        <authorList>
            <person name="Liu B."/>
            <person name="Wang J."/>
            <person name="Zhu Y."/>
            <person name="Liu G."/>
            <person name="Chen Q."/>
            <person name="Chen Z."/>
            <person name="Lan J."/>
            <person name="Che J."/>
            <person name="Ge C."/>
            <person name="Shi H."/>
            <person name="Pan Z."/>
            <person name="Liu X."/>
        </authorList>
    </citation>
    <scope>NUCLEOTIDE SEQUENCE [LARGE SCALE GENOMIC DNA]</scope>
    <source>
        <strain evidence="9">FJAT-22460</strain>
    </source>
</reference>
<dbReference type="InterPro" id="IPR043128">
    <property type="entry name" value="Rev_trsase/Diguanyl_cyclase"/>
</dbReference>
<dbReference type="Proteomes" id="UP000036932">
    <property type="component" value="Unassembled WGS sequence"/>
</dbReference>
<feature type="transmembrane region" description="Helical" evidence="6">
    <location>
        <begin position="35"/>
        <end position="57"/>
    </location>
</feature>
<dbReference type="GO" id="GO:1902201">
    <property type="term" value="P:negative regulation of bacterial-type flagellum-dependent cell motility"/>
    <property type="evidence" value="ECO:0007669"/>
    <property type="project" value="TreeGrafter"/>
</dbReference>
<evidence type="ECO:0000256" key="4">
    <source>
        <dbReference type="ARBA" id="ARBA00022989"/>
    </source>
</evidence>
<dbReference type="AlphaFoldDB" id="A0A0M1N2D2"/>
<comment type="subcellular location">
    <subcellularLocation>
        <location evidence="1">Cell membrane</location>
        <topology evidence="1">Multi-pass membrane protein</topology>
    </subcellularLocation>
</comment>
<evidence type="ECO:0000256" key="6">
    <source>
        <dbReference type="SAM" id="Phobius"/>
    </source>
</evidence>
<feature type="transmembrane region" description="Helical" evidence="6">
    <location>
        <begin position="5"/>
        <end position="23"/>
    </location>
</feature>
<keyword evidence="5 6" id="KW-0472">Membrane</keyword>
<gene>
    <name evidence="8" type="ORF">AM231_26530</name>
</gene>
<dbReference type="PROSITE" id="PS50887">
    <property type="entry name" value="GGDEF"/>
    <property type="match status" value="1"/>
</dbReference>
<evidence type="ECO:0000256" key="1">
    <source>
        <dbReference type="ARBA" id="ARBA00004651"/>
    </source>
</evidence>
<feature type="domain" description="GGDEF" evidence="7">
    <location>
        <begin position="227"/>
        <end position="363"/>
    </location>
</feature>
<dbReference type="InterPro" id="IPR011620">
    <property type="entry name" value="Sig_transdc_His_kinase_LytS_TM"/>
</dbReference>
<dbReference type="GO" id="GO:0071555">
    <property type="term" value="P:cell wall organization"/>
    <property type="evidence" value="ECO:0007669"/>
    <property type="project" value="InterPro"/>
</dbReference>
<dbReference type="GO" id="GO:0000155">
    <property type="term" value="F:phosphorelay sensor kinase activity"/>
    <property type="evidence" value="ECO:0007669"/>
    <property type="project" value="InterPro"/>
</dbReference>
<keyword evidence="3 6" id="KW-0812">Transmembrane</keyword>
<comment type="caution">
    <text evidence="8">The sequence shown here is derived from an EMBL/GenBank/DDBJ whole genome shotgun (WGS) entry which is preliminary data.</text>
</comment>
<dbReference type="PANTHER" id="PTHR45138">
    <property type="entry name" value="REGULATORY COMPONENTS OF SENSORY TRANSDUCTION SYSTEM"/>
    <property type="match status" value="1"/>
</dbReference>
<evidence type="ECO:0000259" key="7">
    <source>
        <dbReference type="PROSITE" id="PS50887"/>
    </source>
</evidence>
<keyword evidence="9" id="KW-1185">Reference proteome</keyword>
<dbReference type="OrthoDB" id="9759607at2"/>
<dbReference type="GO" id="GO:0043709">
    <property type="term" value="P:cell adhesion involved in single-species biofilm formation"/>
    <property type="evidence" value="ECO:0007669"/>
    <property type="project" value="TreeGrafter"/>
</dbReference>
<dbReference type="PATRIC" id="fig|1705565.3.peg.1519"/>
<feature type="transmembrane region" description="Helical" evidence="6">
    <location>
        <begin position="97"/>
        <end position="122"/>
    </location>
</feature>
<feature type="transmembrane region" description="Helical" evidence="6">
    <location>
        <begin position="134"/>
        <end position="152"/>
    </location>
</feature>
<keyword evidence="2" id="KW-1003">Cell membrane</keyword>
<evidence type="ECO:0000256" key="3">
    <source>
        <dbReference type="ARBA" id="ARBA00022692"/>
    </source>
</evidence>
<dbReference type="InterPro" id="IPR029787">
    <property type="entry name" value="Nucleotide_cyclase"/>
</dbReference>
<keyword evidence="4 6" id="KW-1133">Transmembrane helix</keyword>
<dbReference type="FunFam" id="3.30.70.270:FF:000001">
    <property type="entry name" value="Diguanylate cyclase domain protein"/>
    <property type="match status" value="1"/>
</dbReference>
<dbReference type="SMART" id="SM00267">
    <property type="entry name" value="GGDEF"/>
    <property type="match status" value="1"/>
</dbReference>
<feature type="transmembrane region" description="Helical" evidence="6">
    <location>
        <begin position="69"/>
        <end position="91"/>
    </location>
</feature>
<accession>A0A0M1N2D2</accession>
<organism evidence="8 9">
    <name type="scientific">Paenibacillus solani</name>
    <dbReference type="NCBI Taxonomy" id="1705565"/>
    <lineage>
        <taxon>Bacteria</taxon>
        <taxon>Bacillati</taxon>
        <taxon>Bacillota</taxon>
        <taxon>Bacilli</taxon>
        <taxon>Bacillales</taxon>
        <taxon>Paenibacillaceae</taxon>
        <taxon>Paenibacillus</taxon>
    </lineage>
</organism>
<evidence type="ECO:0000256" key="2">
    <source>
        <dbReference type="ARBA" id="ARBA00022475"/>
    </source>
</evidence>
<sequence length="370" mass="41294">MINILFTNFCIFVTFLYISGLLSKKYVAGVVTPSITIKINAGMLFGLYGIILMYYSFPIDPQFFVDLRHLAIVVIASYLGWLPSLIAGILIALGRLILFGVSSSAAIAGAGMLLIGIVCGLLSRINWDRLSIMMLMNISSMLVLLCIMLMNIPDHQKVFTVFTQHVIISVLATVVIYMLTEYINTSNKLFLQMKKNAETDYLTSLHNLRQFEQLLSERFLEAQHFSERLGVLVVDIDNFKHINDTYGHAAGDVVLQQLSKVLKDHSRSFDEVSRNGGEEFSVLVPEATIHETAAIAERIRAAVENHAFILDDGTTLRITISIGAAVHPDTIRSKNAKELLEQADRELYRAKGNGRNRVCYASEINDLMLS</sequence>
<evidence type="ECO:0000313" key="9">
    <source>
        <dbReference type="Proteomes" id="UP000036932"/>
    </source>
</evidence>
<evidence type="ECO:0000256" key="5">
    <source>
        <dbReference type="ARBA" id="ARBA00023136"/>
    </source>
</evidence>
<proteinExistence type="predicted"/>
<dbReference type="CDD" id="cd01949">
    <property type="entry name" value="GGDEF"/>
    <property type="match status" value="1"/>
</dbReference>